<dbReference type="Proteomes" id="UP000004459">
    <property type="component" value="Unassembled WGS sequence"/>
</dbReference>
<proteinExistence type="predicted"/>
<dbReference type="EMBL" id="AGCK01000039">
    <property type="protein sequence ID" value="EHM54415.1"/>
    <property type="molecule type" value="Genomic_DNA"/>
</dbReference>
<evidence type="ECO:0000313" key="2">
    <source>
        <dbReference type="Proteomes" id="UP000004459"/>
    </source>
</evidence>
<comment type="caution">
    <text evidence="1">The sequence shown here is derived from an EMBL/GenBank/DDBJ whole genome shotgun (WGS) entry which is preliminary data.</text>
</comment>
<reference evidence="1 2" key="1">
    <citation type="submission" date="2011-08" db="EMBL/GenBank/DDBJ databases">
        <authorList>
            <person name="Weinstock G."/>
            <person name="Sodergren E."/>
            <person name="Clifton S."/>
            <person name="Fulton L."/>
            <person name="Fulton B."/>
            <person name="Courtney L."/>
            <person name="Fronick C."/>
            <person name="Harrison M."/>
            <person name="Strong C."/>
            <person name="Farmer C."/>
            <person name="Delahaunty K."/>
            <person name="Markovic C."/>
            <person name="Hall O."/>
            <person name="Minx P."/>
            <person name="Tomlinson C."/>
            <person name="Mitreva M."/>
            <person name="Hou S."/>
            <person name="Chen J."/>
            <person name="Wollam A."/>
            <person name="Pepin K.H."/>
            <person name="Johnson M."/>
            <person name="Bhonagiri V."/>
            <person name="Zhang X."/>
            <person name="Suruliraj S."/>
            <person name="Warren W."/>
            <person name="Chinwalla A."/>
            <person name="Mardis E.R."/>
            <person name="Wilson R.K."/>
        </authorList>
    </citation>
    <scope>NUCLEOTIDE SEQUENCE [LARGE SCALE GENOMIC DNA]</scope>
    <source>
        <strain evidence="1 2">ATCC 29863</strain>
    </source>
</reference>
<gene>
    <name evidence="1" type="ORF">HMPREF0372_00572</name>
</gene>
<dbReference type="AlphaFoldDB" id="G9YM51"/>
<accession>G9YM51</accession>
<dbReference type="HOGENOM" id="CLU_3151470_0_0_9"/>
<protein>
    <submittedName>
        <fullName evidence="1">Uncharacterized protein</fullName>
    </submittedName>
</protein>
<name>G9YM51_FLAPL</name>
<evidence type="ECO:0000313" key="1">
    <source>
        <dbReference type="EMBL" id="EHM54415.1"/>
    </source>
</evidence>
<sequence>MRESPAGPGEICLFQSIIIADLRYSVKGTDGEEWPENTRFMGGLHKKS</sequence>
<organism evidence="1 2">
    <name type="scientific">Flavonifractor plautii ATCC 29863</name>
    <dbReference type="NCBI Taxonomy" id="411475"/>
    <lineage>
        <taxon>Bacteria</taxon>
        <taxon>Bacillati</taxon>
        <taxon>Bacillota</taxon>
        <taxon>Clostridia</taxon>
        <taxon>Eubacteriales</taxon>
        <taxon>Oscillospiraceae</taxon>
        <taxon>Flavonifractor</taxon>
    </lineage>
</organism>